<evidence type="ECO:0000256" key="9">
    <source>
        <dbReference type="ARBA" id="ARBA00024993"/>
    </source>
</evidence>
<comment type="similarity">
    <text evidence="2">Belongs to the beta-class carbonic anhydrase family.</text>
</comment>
<dbReference type="InterPro" id="IPR011547">
    <property type="entry name" value="SLC26A/SulP_dom"/>
</dbReference>
<dbReference type="PROSITE" id="PS00704">
    <property type="entry name" value="PROK_CO2_ANHYDRASE_1"/>
    <property type="match status" value="1"/>
</dbReference>
<dbReference type="GO" id="GO:0004089">
    <property type="term" value="F:carbonate dehydratase activity"/>
    <property type="evidence" value="ECO:0007669"/>
    <property type="project" value="UniProtKB-EC"/>
</dbReference>
<dbReference type="SMART" id="SM00947">
    <property type="entry name" value="Pro_CA"/>
    <property type="match status" value="1"/>
</dbReference>
<dbReference type="InterPro" id="IPR001765">
    <property type="entry name" value="Carbonic_anhydrase"/>
</dbReference>
<gene>
    <name evidence="15" type="ORF">EV188_10550</name>
</gene>
<keyword evidence="4 13" id="KW-0812">Transmembrane</keyword>
<dbReference type="Pfam" id="PF00916">
    <property type="entry name" value="Sulfate_transp"/>
    <property type="match status" value="1"/>
</dbReference>
<dbReference type="AlphaFoldDB" id="A0A4R6V5L5"/>
<organism evidence="15 16">
    <name type="scientific">Actinomycetospora succinea</name>
    <dbReference type="NCBI Taxonomy" id="663603"/>
    <lineage>
        <taxon>Bacteria</taxon>
        <taxon>Bacillati</taxon>
        <taxon>Actinomycetota</taxon>
        <taxon>Actinomycetes</taxon>
        <taxon>Pseudonocardiales</taxon>
        <taxon>Pseudonocardiaceae</taxon>
        <taxon>Actinomycetospora</taxon>
    </lineage>
</organism>
<comment type="caution">
    <text evidence="15">The sequence shown here is derived from an EMBL/GenBank/DDBJ whole genome shotgun (WGS) entry which is preliminary data.</text>
</comment>
<evidence type="ECO:0000256" key="13">
    <source>
        <dbReference type="SAM" id="Phobius"/>
    </source>
</evidence>
<proteinExistence type="inferred from homology"/>
<evidence type="ECO:0000256" key="7">
    <source>
        <dbReference type="ARBA" id="ARBA00023136"/>
    </source>
</evidence>
<dbReference type="Pfam" id="PF00484">
    <property type="entry name" value="Pro_CA"/>
    <property type="match status" value="1"/>
</dbReference>
<evidence type="ECO:0000256" key="12">
    <source>
        <dbReference type="SAM" id="MobiDB-lite"/>
    </source>
</evidence>
<dbReference type="Proteomes" id="UP000295705">
    <property type="component" value="Unassembled WGS sequence"/>
</dbReference>
<keyword evidence="6 13" id="KW-1133">Transmembrane helix</keyword>
<dbReference type="GO" id="GO:0016020">
    <property type="term" value="C:membrane"/>
    <property type="evidence" value="ECO:0007669"/>
    <property type="project" value="UniProtKB-SubCell"/>
</dbReference>
<keyword evidence="7 13" id="KW-0472">Membrane</keyword>
<evidence type="ECO:0000256" key="5">
    <source>
        <dbReference type="ARBA" id="ARBA00022833"/>
    </source>
</evidence>
<dbReference type="InterPro" id="IPR015892">
    <property type="entry name" value="Carbonic_anhydrase_CS"/>
</dbReference>
<feature type="transmembrane region" description="Helical" evidence="13">
    <location>
        <begin position="380"/>
        <end position="409"/>
    </location>
</feature>
<feature type="transmembrane region" description="Helical" evidence="13">
    <location>
        <begin position="326"/>
        <end position="344"/>
    </location>
</feature>
<feature type="region of interest" description="Disordered" evidence="12">
    <location>
        <begin position="761"/>
        <end position="799"/>
    </location>
</feature>
<dbReference type="EC" id="4.2.1.1" evidence="3"/>
<feature type="binding site" evidence="11">
    <location>
        <position position="603"/>
    </location>
    <ligand>
        <name>Zn(2+)</name>
        <dbReference type="ChEBI" id="CHEBI:29105"/>
    </ligand>
</feature>
<comment type="function">
    <text evidence="9">Catalyzes the reversible hydration of carbon dioxide to form bicarbonate.</text>
</comment>
<evidence type="ECO:0000256" key="11">
    <source>
        <dbReference type="PIRSR" id="PIRSR601765-1"/>
    </source>
</evidence>
<feature type="transmembrane region" description="Helical" evidence="13">
    <location>
        <begin position="93"/>
        <end position="115"/>
    </location>
</feature>
<feature type="transmembrane region" description="Helical" evidence="13">
    <location>
        <begin position="127"/>
        <end position="149"/>
    </location>
</feature>
<evidence type="ECO:0000256" key="10">
    <source>
        <dbReference type="ARBA" id="ARBA00048348"/>
    </source>
</evidence>
<dbReference type="InterPro" id="IPR036874">
    <property type="entry name" value="Carbonic_anhydrase_sf"/>
</dbReference>
<comment type="cofactor">
    <cofactor evidence="11">
        <name>Zn(2+)</name>
        <dbReference type="ChEBI" id="CHEBI:29105"/>
    </cofactor>
    <text evidence="11">Binds 1 zinc ion per subunit.</text>
</comment>
<dbReference type="Gene3D" id="3.40.1050.10">
    <property type="entry name" value="Carbonic anhydrase"/>
    <property type="match status" value="1"/>
</dbReference>
<evidence type="ECO:0000256" key="4">
    <source>
        <dbReference type="ARBA" id="ARBA00022692"/>
    </source>
</evidence>
<sequence>MTTGATAVPAPDRDSPTWREKLRADVPASLVVFLVAVPLSLGIAVASDAPLTAGLIAAAVGGLVAGALGGSPLQVSGPAAGLTVVVADLVGRFGWGVTCAITVAAGVLQVLFGLTRTGRAALAISPAVVHGMLAGIGVTIVLGQLHVVLGGEQQEDALANVLALPGQLLSLHGPATALGLAVIAILLAWPRLPRSLPGWVRGIPAPLLAVALVTAVAAAFALPVERVEIGGSLLEAVTPPVLPEGQWGAFAVGVLTIAIIASVESLLSAVAVDRMHGGQKSDLDRELIGQGAGNTLSGLLGGLPITGVIVRSSTNVAAGAKSRASAVLHGVWIVVFSVALLGLVQQIPMAVLAGLLVVIGARLVKLAHMRELHRHGELPVYVVTILGVVFTDLLTGVIAGLVLALLLVLRRVVWASIEVQAPAAASTGGAPWHVVVEGALCFPSIPRLARRLSHVPAGAPVVVDLVTDYLDHAAYDHLSEWIERHEQGGGHVRVDEVGTMGLLDRRAAANGGPGARRPGPVPRFLSPWSVWQAGHEAQRSWTIENGHDQRYGVGAGHGHSSEDDPILTGLREYHRRAAGLVAPYLSDLADGQSPHAFFLTCSDSRVVPNVLTSSGPGDLFTVRNVGNLAPVGGADDSVGASVEYALDALEVPTLVVCGHSGCGAMTAALRGTGGDGVLGRWLDGAGDSVARWREGHPVALDAAARGASDVDQLAMVNVAVQLERLSRHPAVARALEEGRVRLVGLFFDIATARMSVLDDSGRDGERFVPASSDRLGAGASATPGDPATSAIPIPAVDPV</sequence>
<feature type="transmembrane region" description="Helical" evidence="13">
    <location>
        <begin position="169"/>
        <end position="190"/>
    </location>
</feature>
<reference evidence="15 16" key="1">
    <citation type="submission" date="2019-03" db="EMBL/GenBank/DDBJ databases">
        <title>Genomic Encyclopedia of Type Strains, Phase IV (KMG-IV): sequencing the most valuable type-strain genomes for metagenomic binning, comparative biology and taxonomic classification.</title>
        <authorList>
            <person name="Goeker M."/>
        </authorList>
    </citation>
    <scope>NUCLEOTIDE SEQUENCE [LARGE SCALE GENOMIC DNA]</scope>
    <source>
        <strain evidence="15 16">DSM 45775</strain>
    </source>
</reference>
<dbReference type="OrthoDB" id="9771198at2"/>
<comment type="catalytic activity">
    <reaction evidence="10">
        <text>hydrogencarbonate + H(+) = CO2 + H2O</text>
        <dbReference type="Rhea" id="RHEA:10748"/>
        <dbReference type="ChEBI" id="CHEBI:15377"/>
        <dbReference type="ChEBI" id="CHEBI:15378"/>
        <dbReference type="ChEBI" id="CHEBI:16526"/>
        <dbReference type="ChEBI" id="CHEBI:17544"/>
        <dbReference type="EC" id="4.2.1.1"/>
    </reaction>
</comment>
<feature type="binding site" evidence="11">
    <location>
        <position position="659"/>
    </location>
    <ligand>
        <name>Zn(2+)</name>
        <dbReference type="ChEBI" id="CHEBI:29105"/>
    </ligand>
</feature>
<feature type="binding site" evidence="11">
    <location>
        <position position="662"/>
    </location>
    <ligand>
        <name>Zn(2+)</name>
        <dbReference type="ChEBI" id="CHEBI:29105"/>
    </ligand>
</feature>
<dbReference type="SUPFAM" id="SSF53056">
    <property type="entry name" value="beta-carbonic anhydrase, cab"/>
    <property type="match status" value="1"/>
</dbReference>
<feature type="transmembrane region" description="Helical" evidence="13">
    <location>
        <begin position="202"/>
        <end position="224"/>
    </location>
</feature>
<dbReference type="GO" id="GO:0055085">
    <property type="term" value="P:transmembrane transport"/>
    <property type="evidence" value="ECO:0007669"/>
    <property type="project" value="InterPro"/>
</dbReference>
<keyword evidence="11" id="KW-0479">Metal-binding</keyword>
<evidence type="ECO:0000256" key="1">
    <source>
        <dbReference type="ARBA" id="ARBA00004141"/>
    </source>
</evidence>
<evidence type="ECO:0000256" key="6">
    <source>
        <dbReference type="ARBA" id="ARBA00022989"/>
    </source>
</evidence>
<evidence type="ECO:0000313" key="16">
    <source>
        <dbReference type="Proteomes" id="UP000295705"/>
    </source>
</evidence>
<evidence type="ECO:0000256" key="8">
    <source>
        <dbReference type="ARBA" id="ARBA00023239"/>
    </source>
</evidence>
<evidence type="ECO:0000259" key="14">
    <source>
        <dbReference type="Pfam" id="PF00916"/>
    </source>
</evidence>
<dbReference type="RefSeq" id="WP_133827846.1">
    <property type="nucleotide sequence ID" value="NZ_BAABHR010000075.1"/>
</dbReference>
<dbReference type="InterPro" id="IPR001902">
    <property type="entry name" value="SLC26A/SulP_fam"/>
</dbReference>
<dbReference type="EMBL" id="SNYO01000005">
    <property type="protein sequence ID" value="TDQ55654.1"/>
    <property type="molecule type" value="Genomic_DNA"/>
</dbReference>
<keyword evidence="8" id="KW-0456">Lyase</keyword>
<keyword evidence="16" id="KW-1185">Reference proteome</keyword>
<feature type="transmembrane region" description="Helical" evidence="13">
    <location>
        <begin position="26"/>
        <end position="46"/>
    </location>
</feature>
<accession>A0A4R6V5L5</accession>
<evidence type="ECO:0000256" key="3">
    <source>
        <dbReference type="ARBA" id="ARBA00012925"/>
    </source>
</evidence>
<keyword evidence="5 11" id="KW-0862">Zinc</keyword>
<dbReference type="PROSITE" id="PS00705">
    <property type="entry name" value="PROK_CO2_ANHYDRASE_2"/>
    <property type="match status" value="1"/>
</dbReference>
<feature type="binding site" evidence="11">
    <location>
        <position position="601"/>
    </location>
    <ligand>
        <name>Zn(2+)</name>
        <dbReference type="ChEBI" id="CHEBI:29105"/>
    </ligand>
</feature>
<name>A0A4R6V5L5_9PSEU</name>
<evidence type="ECO:0000313" key="15">
    <source>
        <dbReference type="EMBL" id="TDQ55654.1"/>
    </source>
</evidence>
<feature type="transmembrane region" description="Helical" evidence="13">
    <location>
        <begin position="53"/>
        <end position="73"/>
    </location>
</feature>
<protein>
    <recommendedName>
        <fullName evidence="3">carbonic anhydrase</fullName>
        <ecNumber evidence="3">4.2.1.1</ecNumber>
    </recommendedName>
</protein>
<evidence type="ECO:0000256" key="2">
    <source>
        <dbReference type="ARBA" id="ARBA00006217"/>
    </source>
</evidence>
<dbReference type="PANTHER" id="PTHR11814">
    <property type="entry name" value="SULFATE TRANSPORTER"/>
    <property type="match status" value="1"/>
</dbReference>
<dbReference type="GO" id="GO:0008270">
    <property type="term" value="F:zinc ion binding"/>
    <property type="evidence" value="ECO:0007669"/>
    <property type="project" value="InterPro"/>
</dbReference>
<feature type="domain" description="SLC26A/SulP transporter" evidence="14">
    <location>
        <begin position="22"/>
        <end position="382"/>
    </location>
</feature>
<feature type="transmembrane region" description="Helical" evidence="13">
    <location>
        <begin position="247"/>
        <end position="272"/>
    </location>
</feature>
<dbReference type="GO" id="GO:0015976">
    <property type="term" value="P:carbon utilization"/>
    <property type="evidence" value="ECO:0007669"/>
    <property type="project" value="InterPro"/>
</dbReference>
<comment type="subcellular location">
    <subcellularLocation>
        <location evidence="1">Membrane</location>
        <topology evidence="1">Multi-pass membrane protein</topology>
    </subcellularLocation>
</comment>